<evidence type="ECO:0000313" key="11">
    <source>
        <dbReference type="EMBL" id="RIY40000.1"/>
    </source>
</evidence>
<evidence type="ECO:0000256" key="6">
    <source>
        <dbReference type="ARBA" id="ARBA00022729"/>
    </source>
</evidence>
<comment type="subcellular location">
    <subcellularLocation>
        <location evidence="1">Periplasm</location>
    </subcellularLocation>
</comment>
<keyword evidence="9" id="KW-0143">Chaperone</keyword>
<organism evidence="11 12">
    <name type="scientific">Psittacicella hinzii</name>
    <dbReference type="NCBI Taxonomy" id="2028575"/>
    <lineage>
        <taxon>Bacteria</taxon>
        <taxon>Pseudomonadati</taxon>
        <taxon>Pseudomonadota</taxon>
        <taxon>Gammaproteobacteria</taxon>
        <taxon>Pasteurellales</taxon>
        <taxon>Psittacicellaceae</taxon>
        <taxon>Psittacicella</taxon>
    </lineage>
</organism>
<dbReference type="GO" id="GO:0042953">
    <property type="term" value="P:lipoprotein transport"/>
    <property type="evidence" value="ECO:0007669"/>
    <property type="project" value="InterPro"/>
</dbReference>
<dbReference type="PANTHER" id="PTHR35869:SF1">
    <property type="entry name" value="OUTER-MEMBRANE LIPOPROTEIN CARRIER PROTEIN"/>
    <property type="match status" value="1"/>
</dbReference>
<dbReference type="InterPro" id="IPR029046">
    <property type="entry name" value="LolA/LolB/LppX"/>
</dbReference>
<dbReference type="GO" id="GO:0044874">
    <property type="term" value="P:lipoprotein localization to outer membrane"/>
    <property type="evidence" value="ECO:0007669"/>
    <property type="project" value="TreeGrafter"/>
</dbReference>
<dbReference type="Gene3D" id="2.50.20.10">
    <property type="entry name" value="Lipoprotein localisation LolA/LolB/LppX"/>
    <property type="match status" value="1"/>
</dbReference>
<dbReference type="CDD" id="cd16325">
    <property type="entry name" value="LolA"/>
    <property type="match status" value="1"/>
</dbReference>
<evidence type="ECO:0000313" key="12">
    <source>
        <dbReference type="Proteomes" id="UP000265916"/>
    </source>
</evidence>
<dbReference type="InterPro" id="IPR018323">
    <property type="entry name" value="OM_lipoprot_carrier_LolA_Pbac"/>
</dbReference>
<evidence type="ECO:0000256" key="9">
    <source>
        <dbReference type="ARBA" id="ARBA00023186"/>
    </source>
</evidence>
<dbReference type="Proteomes" id="UP000265916">
    <property type="component" value="Unassembled WGS sequence"/>
</dbReference>
<dbReference type="NCBIfam" id="TIGR00547">
    <property type="entry name" value="lolA"/>
    <property type="match status" value="1"/>
</dbReference>
<evidence type="ECO:0000256" key="7">
    <source>
        <dbReference type="ARBA" id="ARBA00022764"/>
    </source>
</evidence>
<evidence type="ECO:0000256" key="5">
    <source>
        <dbReference type="ARBA" id="ARBA00022448"/>
    </source>
</evidence>
<proteinExistence type="inferred from homology"/>
<keyword evidence="6 10" id="KW-0732">Signal</keyword>
<keyword evidence="11" id="KW-0449">Lipoprotein</keyword>
<dbReference type="SUPFAM" id="SSF89392">
    <property type="entry name" value="Prokaryotic lipoproteins and lipoprotein localization factors"/>
    <property type="match status" value="1"/>
</dbReference>
<accession>A0A3A1YSV1</accession>
<keyword evidence="8" id="KW-0653">Protein transport</keyword>
<dbReference type="GO" id="GO:0030288">
    <property type="term" value="C:outer membrane-bounded periplasmic space"/>
    <property type="evidence" value="ECO:0007669"/>
    <property type="project" value="TreeGrafter"/>
</dbReference>
<dbReference type="EMBL" id="NRJG01000020">
    <property type="protein sequence ID" value="RIY40000.1"/>
    <property type="molecule type" value="Genomic_DNA"/>
</dbReference>
<evidence type="ECO:0000256" key="2">
    <source>
        <dbReference type="ARBA" id="ARBA00007615"/>
    </source>
</evidence>
<feature type="chain" id="PRO_5017191157" description="Outer-membrane lipoprotein carrier protein" evidence="10">
    <location>
        <begin position="27"/>
        <end position="211"/>
    </location>
</feature>
<keyword evidence="5" id="KW-0813">Transport</keyword>
<evidence type="ECO:0000256" key="3">
    <source>
        <dbReference type="ARBA" id="ARBA00011245"/>
    </source>
</evidence>
<dbReference type="Pfam" id="PF03548">
    <property type="entry name" value="LolA"/>
    <property type="match status" value="1"/>
</dbReference>
<evidence type="ECO:0000256" key="10">
    <source>
        <dbReference type="SAM" id="SignalP"/>
    </source>
</evidence>
<evidence type="ECO:0000256" key="1">
    <source>
        <dbReference type="ARBA" id="ARBA00004418"/>
    </source>
</evidence>
<sequence length="211" mass="23451">MRRSLVSLGLAVACLASPVLMNSAQAFKVSFAGAAKQELLTYLQNYNAFTAKFTLKATDPKGKVLNEQSGELRAQKPSNLYLHQTSPVENYLAVYNNQITYYDPFVEQVTISALDKNKPMPFLYLLNTKSEAWDNVSVQKADGCYDIQDSALKQSYKSLRVCLNDGNLTEFSYVEANGNQASYKFSNFTVTSLGADSFKVNYPANAKVTRK</sequence>
<evidence type="ECO:0000256" key="4">
    <source>
        <dbReference type="ARBA" id="ARBA00014035"/>
    </source>
</evidence>
<evidence type="ECO:0000256" key="8">
    <source>
        <dbReference type="ARBA" id="ARBA00022927"/>
    </source>
</evidence>
<protein>
    <recommendedName>
        <fullName evidence="4">Outer-membrane lipoprotein carrier protein</fullName>
    </recommendedName>
</protein>
<name>A0A3A1YSV1_9GAMM</name>
<reference evidence="11 12" key="1">
    <citation type="submission" date="2017-08" db="EMBL/GenBank/DDBJ databases">
        <title>Reclassification of Bisgaard taxon 37 and 44.</title>
        <authorList>
            <person name="Christensen H."/>
        </authorList>
    </citation>
    <scope>NUCLEOTIDE SEQUENCE [LARGE SCALE GENOMIC DNA]</scope>
    <source>
        <strain evidence="11 12">111</strain>
    </source>
</reference>
<comment type="caution">
    <text evidence="11">The sequence shown here is derived from an EMBL/GenBank/DDBJ whole genome shotgun (WGS) entry which is preliminary data.</text>
</comment>
<dbReference type="PANTHER" id="PTHR35869">
    <property type="entry name" value="OUTER-MEMBRANE LIPOPROTEIN CARRIER PROTEIN"/>
    <property type="match status" value="1"/>
</dbReference>
<dbReference type="AlphaFoldDB" id="A0A3A1YSV1"/>
<dbReference type="RefSeq" id="WP_119530157.1">
    <property type="nucleotide sequence ID" value="NZ_JBHSSP010000027.1"/>
</dbReference>
<comment type="similarity">
    <text evidence="2">Belongs to the LolA family.</text>
</comment>
<comment type="subunit">
    <text evidence="3">Monomer.</text>
</comment>
<dbReference type="OrthoDB" id="9787361at2"/>
<keyword evidence="7" id="KW-0574">Periplasm</keyword>
<keyword evidence="12" id="KW-1185">Reference proteome</keyword>
<gene>
    <name evidence="11" type="primary">lolA</name>
    <name evidence="11" type="ORF">CKF58_01155</name>
</gene>
<feature type="signal peptide" evidence="10">
    <location>
        <begin position="1"/>
        <end position="26"/>
    </location>
</feature>
<dbReference type="InterPro" id="IPR004564">
    <property type="entry name" value="OM_lipoprot_carrier_LolA-like"/>
</dbReference>